<sequence>MLDVHSHSVRMSPNDREEWLVCGRCDDKDRKARESERVGYRTEETEPETPPSHTVTCRRPQPADAECRGHVNNNFADTIRRAPLYCFVACLSLHTFDAFVARSQCLCCTSWPRTALWLPHRVSICSSRAFRSICSHQYLIPRQRRSSWWTANAQMPWRVPHAFPAGDPHVLLCGATTGHHWLHSH</sequence>
<protein>
    <submittedName>
        <fullName evidence="1">Uncharacterized protein</fullName>
    </submittedName>
</protein>
<organism evidence="1 2">
    <name type="scientific">Auriscalpium vulgare</name>
    <dbReference type="NCBI Taxonomy" id="40419"/>
    <lineage>
        <taxon>Eukaryota</taxon>
        <taxon>Fungi</taxon>
        <taxon>Dikarya</taxon>
        <taxon>Basidiomycota</taxon>
        <taxon>Agaricomycotina</taxon>
        <taxon>Agaricomycetes</taxon>
        <taxon>Russulales</taxon>
        <taxon>Auriscalpiaceae</taxon>
        <taxon>Auriscalpium</taxon>
    </lineage>
</organism>
<comment type="caution">
    <text evidence="1">The sequence shown here is derived from an EMBL/GenBank/DDBJ whole genome shotgun (WGS) entry which is preliminary data.</text>
</comment>
<evidence type="ECO:0000313" key="1">
    <source>
        <dbReference type="EMBL" id="KAI0041196.1"/>
    </source>
</evidence>
<reference evidence="1" key="1">
    <citation type="submission" date="2021-02" db="EMBL/GenBank/DDBJ databases">
        <authorList>
            <consortium name="DOE Joint Genome Institute"/>
            <person name="Ahrendt S."/>
            <person name="Looney B.P."/>
            <person name="Miyauchi S."/>
            <person name="Morin E."/>
            <person name="Drula E."/>
            <person name="Courty P.E."/>
            <person name="Chicoki N."/>
            <person name="Fauchery L."/>
            <person name="Kohler A."/>
            <person name="Kuo A."/>
            <person name="Labutti K."/>
            <person name="Pangilinan J."/>
            <person name="Lipzen A."/>
            <person name="Riley R."/>
            <person name="Andreopoulos W."/>
            <person name="He G."/>
            <person name="Johnson J."/>
            <person name="Barry K.W."/>
            <person name="Grigoriev I.V."/>
            <person name="Nagy L."/>
            <person name="Hibbett D."/>
            <person name="Henrissat B."/>
            <person name="Matheny P.B."/>
            <person name="Labbe J."/>
            <person name="Martin F."/>
        </authorList>
    </citation>
    <scope>NUCLEOTIDE SEQUENCE</scope>
    <source>
        <strain evidence="1">FP105234-sp</strain>
    </source>
</reference>
<dbReference type="EMBL" id="MU276138">
    <property type="protein sequence ID" value="KAI0041196.1"/>
    <property type="molecule type" value="Genomic_DNA"/>
</dbReference>
<proteinExistence type="predicted"/>
<dbReference type="Proteomes" id="UP000814033">
    <property type="component" value="Unassembled WGS sequence"/>
</dbReference>
<accession>A0ACB8RC05</accession>
<reference evidence="1" key="2">
    <citation type="journal article" date="2022" name="New Phytol.">
        <title>Evolutionary transition to the ectomycorrhizal habit in the genomes of a hyperdiverse lineage of mushroom-forming fungi.</title>
        <authorList>
            <person name="Looney B."/>
            <person name="Miyauchi S."/>
            <person name="Morin E."/>
            <person name="Drula E."/>
            <person name="Courty P.E."/>
            <person name="Kohler A."/>
            <person name="Kuo A."/>
            <person name="LaButti K."/>
            <person name="Pangilinan J."/>
            <person name="Lipzen A."/>
            <person name="Riley R."/>
            <person name="Andreopoulos W."/>
            <person name="He G."/>
            <person name="Johnson J."/>
            <person name="Nolan M."/>
            <person name="Tritt A."/>
            <person name="Barry K.W."/>
            <person name="Grigoriev I.V."/>
            <person name="Nagy L.G."/>
            <person name="Hibbett D."/>
            <person name="Henrissat B."/>
            <person name="Matheny P.B."/>
            <person name="Labbe J."/>
            <person name="Martin F.M."/>
        </authorList>
    </citation>
    <scope>NUCLEOTIDE SEQUENCE</scope>
    <source>
        <strain evidence="1">FP105234-sp</strain>
    </source>
</reference>
<name>A0ACB8RC05_9AGAM</name>
<keyword evidence="2" id="KW-1185">Reference proteome</keyword>
<gene>
    <name evidence="1" type="ORF">FA95DRAFT_764802</name>
</gene>
<evidence type="ECO:0000313" key="2">
    <source>
        <dbReference type="Proteomes" id="UP000814033"/>
    </source>
</evidence>